<evidence type="ECO:0000313" key="3">
    <source>
        <dbReference type="Proteomes" id="UP000663193"/>
    </source>
</evidence>
<sequence length="296" mass="33630">MRPSFVLCLRKRVVDSLPSVTLVSEVKTLAGLSQEDYKKLPGMITRICNGMSYAEYRHQSIDFQESVVDQINAELKDAGVGTISHEIGRWLVLRNARSRHEYVKEKKLSDDWMNKFTGEHSLDAKTGWGLLLSSIYQVLEDYIEKNQIDGYHLYFSDIPEQERKDLADQIRTPALIGQTLSFTYLTYPLCPYIRARHSLILTPPRPEDLMRVSKLPDIDHELLMIKIRGRTMTRRSHLRKVRKRELAAQADSETTPSEGQGKKGKSSKPSKTKAASSRKSSTSSGSDDTLERADGE</sequence>
<keyword evidence="3" id="KW-1185">Reference proteome</keyword>
<proteinExistence type="predicted"/>
<feature type="compositionally biased region" description="Low complexity" evidence="1">
    <location>
        <begin position="272"/>
        <end position="286"/>
    </location>
</feature>
<accession>A0A7U2F597</accession>
<dbReference type="AlphaFoldDB" id="A0A7U2F597"/>
<evidence type="ECO:0000256" key="1">
    <source>
        <dbReference type="SAM" id="MobiDB-lite"/>
    </source>
</evidence>
<feature type="region of interest" description="Disordered" evidence="1">
    <location>
        <begin position="234"/>
        <end position="296"/>
    </location>
</feature>
<dbReference type="Proteomes" id="UP000663193">
    <property type="component" value="Chromosome 9"/>
</dbReference>
<name>A0A7U2F597_PHANO</name>
<evidence type="ECO:0000313" key="2">
    <source>
        <dbReference type="EMBL" id="QRC98980.1"/>
    </source>
</evidence>
<organism evidence="2 3">
    <name type="scientific">Phaeosphaeria nodorum (strain SN15 / ATCC MYA-4574 / FGSC 10173)</name>
    <name type="common">Glume blotch fungus</name>
    <name type="synonym">Parastagonospora nodorum</name>
    <dbReference type="NCBI Taxonomy" id="321614"/>
    <lineage>
        <taxon>Eukaryota</taxon>
        <taxon>Fungi</taxon>
        <taxon>Dikarya</taxon>
        <taxon>Ascomycota</taxon>
        <taxon>Pezizomycotina</taxon>
        <taxon>Dothideomycetes</taxon>
        <taxon>Pleosporomycetidae</taxon>
        <taxon>Pleosporales</taxon>
        <taxon>Pleosporineae</taxon>
        <taxon>Phaeosphaeriaceae</taxon>
        <taxon>Parastagonospora</taxon>
    </lineage>
</organism>
<dbReference type="EMBL" id="CP069031">
    <property type="protein sequence ID" value="QRC98980.1"/>
    <property type="molecule type" value="Genomic_DNA"/>
</dbReference>
<feature type="compositionally biased region" description="Basic residues" evidence="1">
    <location>
        <begin position="234"/>
        <end position="243"/>
    </location>
</feature>
<dbReference type="VEuPathDB" id="FungiDB:JI435_063300"/>
<feature type="compositionally biased region" description="Basic residues" evidence="1">
    <location>
        <begin position="262"/>
        <end position="271"/>
    </location>
</feature>
<reference evidence="3" key="1">
    <citation type="journal article" date="2021" name="BMC Genomics">
        <title>Chromosome-level genome assembly and manually-curated proteome of model necrotroph Parastagonospora nodorum Sn15 reveals a genome-wide trove of candidate effector homologs, and redundancy of virulence-related functions within an accessory chromosome.</title>
        <authorList>
            <person name="Bertazzoni S."/>
            <person name="Jones D.A.B."/>
            <person name="Phan H.T."/>
            <person name="Tan K.-C."/>
            <person name="Hane J.K."/>
        </authorList>
    </citation>
    <scope>NUCLEOTIDE SEQUENCE [LARGE SCALE GENOMIC DNA]</scope>
    <source>
        <strain evidence="3">SN15 / ATCC MYA-4574 / FGSC 10173)</strain>
    </source>
</reference>
<protein>
    <submittedName>
        <fullName evidence="2">Uncharacterized protein</fullName>
    </submittedName>
</protein>
<gene>
    <name evidence="2" type="ORF">JI435_063300</name>
</gene>